<protein>
    <submittedName>
        <fullName evidence="6">Cytochrome P450</fullName>
    </submittedName>
</protein>
<dbReference type="AlphaFoldDB" id="A0A2V1E3R4"/>
<dbReference type="Gene3D" id="1.10.630.10">
    <property type="entry name" value="Cytochrome P450"/>
    <property type="match status" value="1"/>
</dbReference>
<evidence type="ECO:0000313" key="6">
    <source>
        <dbReference type="EMBL" id="PVI04792.1"/>
    </source>
</evidence>
<dbReference type="EMBL" id="KZ805318">
    <property type="protein sequence ID" value="PVI04792.1"/>
    <property type="molecule type" value="Genomic_DNA"/>
</dbReference>
<dbReference type="PROSITE" id="PS00086">
    <property type="entry name" value="CYTOCHROME_P450"/>
    <property type="match status" value="1"/>
</dbReference>
<dbReference type="GO" id="GO:0016705">
    <property type="term" value="F:oxidoreductase activity, acting on paired donors, with incorporation or reduction of molecular oxygen"/>
    <property type="evidence" value="ECO:0007669"/>
    <property type="project" value="InterPro"/>
</dbReference>
<evidence type="ECO:0000313" key="7">
    <source>
        <dbReference type="Proteomes" id="UP000244855"/>
    </source>
</evidence>
<comment type="similarity">
    <text evidence="5">Belongs to the cytochrome P450 family.</text>
</comment>
<dbReference type="STRING" id="97972.A0A2V1E3R4"/>
<keyword evidence="5" id="KW-0560">Oxidoreductase</keyword>
<dbReference type="Pfam" id="PF00067">
    <property type="entry name" value="p450"/>
    <property type="match status" value="1"/>
</dbReference>
<feature type="binding site" description="axial binding residue" evidence="4">
    <location>
        <position position="429"/>
    </location>
    <ligand>
        <name>heme</name>
        <dbReference type="ChEBI" id="CHEBI:30413"/>
    </ligand>
    <ligandPart>
        <name>Fe</name>
        <dbReference type="ChEBI" id="CHEBI:18248"/>
    </ligandPart>
</feature>
<evidence type="ECO:0000256" key="3">
    <source>
        <dbReference type="ARBA" id="ARBA00023004"/>
    </source>
</evidence>
<organism evidence="6 7">
    <name type="scientific">Periconia macrospinosa</name>
    <dbReference type="NCBI Taxonomy" id="97972"/>
    <lineage>
        <taxon>Eukaryota</taxon>
        <taxon>Fungi</taxon>
        <taxon>Dikarya</taxon>
        <taxon>Ascomycota</taxon>
        <taxon>Pezizomycotina</taxon>
        <taxon>Dothideomycetes</taxon>
        <taxon>Pleosporomycetidae</taxon>
        <taxon>Pleosporales</taxon>
        <taxon>Massarineae</taxon>
        <taxon>Periconiaceae</taxon>
        <taxon>Periconia</taxon>
    </lineage>
</organism>
<accession>A0A2V1E3R4</accession>
<sequence>MYLAYTIIYNLFFHPLAHVPGPFLWTMTRLRFVLSMNSGNLVPDLQRLHAKYGDVVRTAPNDVSFARKEAWEQIYGARPTGELPYYKNPIYFKSPPGQPTNLVMTINLHENQRMRKVVTPAFTEKALRTQDPTITKYAMYLMEKLHEMVTADPKGATINVTDWFNFFAFDLIGDLSFGESFGCMENSSYHPWVKMLFMYMKTMVFLASTRFFPVIERVLMALVPPTMRRMQDEHYSIAQKKIQQRMNLEKRRDDFMTPVLGHLNKDFKNMSIEEVESTYQMLIIAGSETTATALTGTTNHLAQHPEKLAKLVSEIRGLFKNLSEINAFSTRELPYLNACINEGLRLCNPVPAGLPRCVPEGGGTICGYWLPSRTNVIVSPMAIAHSPAYFHRHAEFIPERWLPLDRRPQEFHNDALDSQYPFGTGPRHCPGKLIAWTELRVTLAMLVLEFDIGVVPGKVTTWEDLKTFFVVEKEPVYINVKPRCG</sequence>
<name>A0A2V1E3R4_9PLEO</name>
<evidence type="ECO:0000256" key="2">
    <source>
        <dbReference type="ARBA" id="ARBA00022723"/>
    </source>
</evidence>
<keyword evidence="2 4" id="KW-0479">Metal-binding</keyword>
<evidence type="ECO:0000256" key="4">
    <source>
        <dbReference type="PIRSR" id="PIRSR602401-1"/>
    </source>
</evidence>
<comment type="cofactor">
    <cofactor evidence="1 4">
        <name>heme</name>
        <dbReference type="ChEBI" id="CHEBI:30413"/>
    </cofactor>
</comment>
<dbReference type="InterPro" id="IPR001128">
    <property type="entry name" value="Cyt_P450"/>
</dbReference>
<keyword evidence="3 4" id="KW-0408">Iron</keyword>
<gene>
    <name evidence="6" type="ORF">DM02DRAFT_639695</name>
</gene>
<dbReference type="InterPro" id="IPR017972">
    <property type="entry name" value="Cyt_P450_CS"/>
</dbReference>
<proteinExistence type="inferred from homology"/>
<dbReference type="CDD" id="cd11058">
    <property type="entry name" value="CYP60B-like"/>
    <property type="match status" value="1"/>
</dbReference>
<dbReference type="PRINTS" id="PR00463">
    <property type="entry name" value="EP450I"/>
</dbReference>
<evidence type="ECO:0000256" key="1">
    <source>
        <dbReference type="ARBA" id="ARBA00001971"/>
    </source>
</evidence>
<dbReference type="GO" id="GO:0005506">
    <property type="term" value="F:iron ion binding"/>
    <property type="evidence" value="ECO:0007669"/>
    <property type="project" value="InterPro"/>
</dbReference>
<dbReference type="InterPro" id="IPR050121">
    <property type="entry name" value="Cytochrome_P450_monoxygenase"/>
</dbReference>
<dbReference type="PANTHER" id="PTHR24305:SF199">
    <property type="entry name" value="P450, PUTATIVE (EUROFUNG)-RELATED"/>
    <property type="match status" value="1"/>
</dbReference>
<keyword evidence="4 5" id="KW-0349">Heme</keyword>
<dbReference type="GO" id="GO:0004497">
    <property type="term" value="F:monooxygenase activity"/>
    <property type="evidence" value="ECO:0007669"/>
    <property type="project" value="UniProtKB-KW"/>
</dbReference>
<evidence type="ECO:0000256" key="5">
    <source>
        <dbReference type="RuleBase" id="RU000461"/>
    </source>
</evidence>
<keyword evidence="7" id="KW-1185">Reference proteome</keyword>
<dbReference type="GO" id="GO:0020037">
    <property type="term" value="F:heme binding"/>
    <property type="evidence" value="ECO:0007669"/>
    <property type="project" value="InterPro"/>
</dbReference>
<dbReference type="SUPFAM" id="SSF48264">
    <property type="entry name" value="Cytochrome P450"/>
    <property type="match status" value="1"/>
</dbReference>
<keyword evidence="5" id="KW-0503">Monooxygenase</keyword>
<dbReference type="InterPro" id="IPR002401">
    <property type="entry name" value="Cyt_P450_E_grp-I"/>
</dbReference>
<dbReference type="PRINTS" id="PR00385">
    <property type="entry name" value="P450"/>
</dbReference>
<dbReference type="OrthoDB" id="1470350at2759"/>
<dbReference type="InterPro" id="IPR036396">
    <property type="entry name" value="Cyt_P450_sf"/>
</dbReference>
<reference evidence="6 7" key="1">
    <citation type="journal article" date="2018" name="Sci. Rep.">
        <title>Comparative genomics provides insights into the lifestyle and reveals functional heterogeneity of dark septate endophytic fungi.</title>
        <authorList>
            <person name="Knapp D.G."/>
            <person name="Nemeth J.B."/>
            <person name="Barry K."/>
            <person name="Hainaut M."/>
            <person name="Henrissat B."/>
            <person name="Johnson J."/>
            <person name="Kuo A."/>
            <person name="Lim J.H.P."/>
            <person name="Lipzen A."/>
            <person name="Nolan M."/>
            <person name="Ohm R.A."/>
            <person name="Tamas L."/>
            <person name="Grigoriev I.V."/>
            <person name="Spatafora J.W."/>
            <person name="Nagy L.G."/>
            <person name="Kovacs G.M."/>
        </authorList>
    </citation>
    <scope>NUCLEOTIDE SEQUENCE [LARGE SCALE GENOMIC DNA]</scope>
    <source>
        <strain evidence="6 7">DSE2036</strain>
    </source>
</reference>
<dbReference type="Proteomes" id="UP000244855">
    <property type="component" value="Unassembled WGS sequence"/>
</dbReference>
<dbReference type="PANTHER" id="PTHR24305">
    <property type="entry name" value="CYTOCHROME P450"/>
    <property type="match status" value="1"/>
</dbReference>